<dbReference type="RefSeq" id="WP_349659590.1">
    <property type="nucleotide sequence ID" value="NZ_JBEGDG010000006.1"/>
</dbReference>
<proteinExistence type="predicted"/>
<sequence length="94" mass="10429">MLVIENKNELVLFSGCSHHGIVNITKTITEKFPNKTINTIIVGFHLIGLPIVNTLGKPREEVISIGNTLNEKRLTVCILAIVMAQKDLTFSKPF</sequence>
<dbReference type="EMBL" id="JBEGDG010000006">
    <property type="protein sequence ID" value="MEQ6354945.1"/>
    <property type="molecule type" value="Genomic_DNA"/>
</dbReference>
<evidence type="ECO:0000313" key="2">
    <source>
        <dbReference type="Proteomes" id="UP001478862"/>
    </source>
</evidence>
<evidence type="ECO:0000313" key="1">
    <source>
        <dbReference type="EMBL" id="MEQ6354945.1"/>
    </source>
</evidence>
<comment type="caution">
    <text evidence="1">The sequence shown here is derived from an EMBL/GenBank/DDBJ whole genome shotgun (WGS) entry which is preliminary data.</text>
</comment>
<dbReference type="PANTHER" id="PTHR13754:SF13">
    <property type="entry name" value="METALLO-BETA-LACTAMASE SUPERFAMILY PROTEIN (AFU_ORTHOLOGUE AFUA_3G07630)"/>
    <property type="match status" value="1"/>
</dbReference>
<organism evidence="1 2">
    <name type="scientific">Lysinibacillus zambalensis</name>
    <dbReference type="NCBI Taxonomy" id="3160866"/>
    <lineage>
        <taxon>Bacteria</taxon>
        <taxon>Bacillati</taxon>
        <taxon>Bacillota</taxon>
        <taxon>Bacilli</taxon>
        <taxon>Bacillales</taxon>
        <taxon>Bacillaceae</taxon>
        <taxon>Lysinibacillus</taxon>
    </lineage>
</organism>
<dbReference type="InterPro" id="IPR052926">
    <property type="entry name" value="Metallo-beta-lactamase_dom"/>
</dbReference>
<protein>
    <submittedName>
        <fullName evidence="1">Uncharacterized protein</fullName>
    </submittedName>
</protein>
<reference evidence="1 2" key="1">
    <citation type="submission" date="2024-06" db="EMBL/GenBank/DDBJ databases">
        <title>Lysinibacillus zambalefons sp. nov., a Novel Firmicute Isolated from the Poon Bato Zambales Hyperalkaline Spring.</title>
        <authorList>
            <person name="Aja J.A."/>
            <person name="Lazaro J.E.H."/>
            <person name="Llorin L.D."/>
            <person name="Lim K.R."/>
            <person name="Teodosio J."/>
            <person name="Dalisay D.S."/>
        </authorList>
    </citation>
    <scope>NUCLEOTIDE SEQUENCE [LARGE SCALE GENOMIC DNA]</scope>
    <source>
        <strain evidence="1 2">M3</strain>
    </source>
</reference>
<accession>A0ABV1MR00</accession>
<name>A0ABV1MR00_9BACI</name>
<gene>
    <name evidence="1" type="ORF">ABNX05_09995</name>
</gene>
<dbReference type="Proteomes" id="UP001478862">
    <property type="component" value="Unassembled WGS sequence"/>
</dbReference>
<dbReference type="Gene3D" id="3.60.15.10">
    <property type="entry name" value="Ribonuclease Z/Hydroxyacylglutathione hydrolase-like"/>
    <property type="match status" value="1"/>
</dbReference>
<dbReference type="PANTHER" id="PTHR13754">
    <property type="entry name" value="METALLO-BETA-LACTAMASE SUPERFAMILY PROTEIN"/>
    <property type="match status" value="1"/>
</dbReference>
<dbReference type="InterPro" id="IPR036866">
    <property type="entry name" value="RibonucZ/Hydroxyglut_hydro"/>
</dbReference>
<keyword evidence="2" id="KW-1185">Reference proteome</keyword>